<dbReference type="GO" id="GO:0070402">
    <property type="term" value="F:NADPH binding"/>
    <property type="evidence" value="ECO:0007669"/>
    <property type="project" value="TreeGrafter"/>
</dbReference>
<dbReference type="Pfam" id="PF08240">
    <property type="entry name" value="ADH_N"/>
    <property type="match status" value="1"/>
</dbReference>
<dbReference type="AlphaFoldDB" id="A0AAE0LYC1"/>
<sequence length="354" mass="37703">MKSQKTMRAILISSFGPPEVLTISYAHPTPSPPLPGFASIRIRAFGLNHAEMHMRRGEWAESVPISGIECVGTVESCPGGEFAVNQPVAALMGGLGRTIPGSYAEYTVARCNNIVALANPGEQLPMGWAQLAAVPETYATAWTCLFRNLGLERGQSLLIRGAGSAFGRAAVNLAVEAGAIVTATTRSENKVAQIKGLGVAEVIVESGLGLPQILKTGGKMEKFDRVLELVGNSVVVESLTLVRRGGRLCLAGWLGGLDPIPGPEGEDKGKGFNPLLQMASGVQMSFFGSFVFGEDEFPLDDVPLREIVRSAAEGAFDARPSRVFRFDEIVEAHRVMEEGKANGKMVVVVDNDDH</sequence>
<dbReference type="EMBL" id="JAUEDM010000009">
    <property type="protein sequence ID" value="KAK3312140.1"/>
    <property type="molecule type" value="Genomic_DNA"/>
</dbReference>
<dbReference type="Gene3D" id="3.90.180.10">
    <property type="entry name" value="Medium-chain alcohol dehydrogenases, catalytic domain"/>
    <property type="match status" value="1"/>
</dbReference>
<reference evidence="4" key="1">
    <citation type="journal article" date="2023" name="Mol. Phylogenet. Evol.">
        <title>Genome-scale phylogeny and comparative genomics of the fungal order Sordariales.</title>
        <authorList>
            <person name="Hensen N."/>
            <person name="Bonometti L."/>
            <person name="Westerberg I."/>
            <person name="Brannstrom I.O."/>
            <person name="Guillou S."/>
            <person name="Cros-Aarteil S."/>
            <person name="Calhoun S."/>
            <person name="Haridas S."/>
            <person name="Kuo A."/>
            <person name="Mondo S."/>
            <person name="Pangilinan J."/>
            <person name="Riley R."/>
            <person name="LaButti K."/>
            <person name="Andreopoulos B."/>
            <person name="Lipzen A."/>
            <person name="Chen C."/>
            <person name="Yan M."/>
            <person name="Daum C."/>
            <person name="Ng V."/>
            <person name="Clum A."/>
            <person name="Steindorff A."/>
            <person name="Ohm R.A."/>
            <person name="Martin F."/>
            <person name="Silar P."/>
            <person name="Natvig D.O."/>
            <person name="Lalanne C."/>
            <person name="Gautier V."/>
            <person name="Ament-Velasquez S.L."/>
            <person name="Kruys A."/>
            <person name="Hutchinson M.I."/>
            <person name="Powell A.J."/>
            <person name="Barry K."/>
            <person name="Miller A.N."/>
            <person name="Grigoriev I.V."/>
            <person name="Debuchy R."/>
            <person name="Gladieux P."/>
            <person name="Hiltunen Thoren M."/>
            <person name="Johannesson H."/>
        </authorList>
    </citation>
    <scope>NUCLEOTIDE SEQUENCE</scope>
    <source>
        <strain evidence="4">CBS 118394</strain>
    </source>
</reference>
<dbReference type="PANTHER" id="PTHR48106">
    <property type="entry name" value="QUINONE OXIDOREDUCTASE PIG3-RELATED"/>
    <property type="match status" value="1"/>
</dbReference>
<protein>
    <recommendedName>
        <fullName evidence="3">Enoyl reductase (ER) domain-containing protein</fullName>
    </recommendedName>
</protein>
<evidence type="ECO:0000313" key="4">
    <source>
        <dbReference type="EMBL" id="KAK3312140.1"/>
    </source>
</evidence>
<evidence type="ECO:0000313" key="5">
    <source>
        <dbReference type="Proteomes" id="UP001283341"/>
    </source>
</evidence>
<dbReference type="InterPro" id="IPR036291">
    <property type="entry name" value="NAD(P)-bd_dom_sf"/>
</dbReference>
<evidence type="ECO:0000256" key="1">
    <source>
        <dbReference type="ARBA" id="ARBA00022857"/>
    </source>
</evidence>
<organism evidence="4 5">
    <name type="scientific">Apodospora peruviana</name>
    <dbReference type="NCBI Taxonomy" id="516989"/>
    <lineage>
        <taxon>Eukaryota</taxon>
        <taxon>Fungi</taxon>
        <taxon>Dikarya</taxon>
        <taxon>Ascomycota</taxon>
        <taxon>Pezizomycotina</taxon>
        <taxon>Sordariomycetes</taxon>
        <taxon>Sordariomycetidae</taxon>
        <taxon>Sordariales</taxon>
        <taxon>Lasiosphaeriaceae</taxon>
        <taxon>Apodospora</taxon>
    </lineage>
</organism>
<gene>
    <name evidence="4" type="ORF">B0H66DRAFT_570121</name>
</gene>
<evidence type="ECO:0000256" key="2">
    <source>
        <dbReference type="ARBA" id="ARBA00023002"/>
    </source>
</evidence>
<dbReference type="InterPro" id="IPR020843">
    <property type="entry name" value="ER"/>
</dbReference>
<evidence type="ECO:0000259" key="3">
    <source>
        <dbReference type="SMART" id="SM00829"/>
    </source>
</evidence>
<dbReference type="SUPFAM" id="SSF51735">
    <property type="entry name" value="NAD(P)-binding Rossmann-fold domains"/>
    <property type="match status" value="1"/>
</dbReference>
<dbReference type="Pfam" id="PF13602">
    <property type="entry name" value="ADH_zinc_N_2"/>
    <property type="match status" value="1"/>
</dbReference>
<dbReference type="PANTHER" id="PTHR48106:SF18">
    <property type="entry name" value="QUINONE OXIDOREDUCTASE PIG3"/>
    <property type="match status" value="1"/>
</dbReference>
<dbReference type="GO" id="GO:0016651">
    <property type="term" value="F:oxidoreductase activity, acting on NAD(P)H"/>
    <property type="evidence" value="ECO:0007669"/>
    <property type="project" value="TreeGrafter"/>
</dbReference>
<keyword evidence="2" id="KW-0560">Oxidoreductase</keyword>
<comment type="caution">
    <text evidence="4">The sequence shown here is derived from an EMBL/GenBank/DDBJ whole genome shotgun (WGS) entry which is preliminary data.</text>
</comment>
<name>A0AAE0LYC1_9PEZI</name>
<dbReference type="Gene3D" id="3.40.50.720">
    <property type="entry name" value="NAD(P)-binding Rossmann-like Domain"/>
    <property type="match status" value="1"/>
</dbReference>
<dbReference type="InterPro" id="IPR013154">
    <property type="entry name" value="ADH-like_N"/>
</dbReference>
<dbReference type="SUPFAM" id="SSF50129">
    <property type="entry name" value="GroES-like"/>
    <property type="match status" value="1"/>
</dbReference>
<keyword evidence="1" id="KW-0521">NADP</keyword>
<dbReference type="Proteomes" id="UP001283341">
    <property type="component" value="Unassembled WGS sequence"/>
</dbReference>
<proteinExistence type="predicted"/>
<feature type="domain" description="Enoyl reductase (ER)" evidence="3">
    <location>
        <begin position="16"/>
        <end position="347"/>
    </location>
</feature>
<dbReference type="SMART" id="SM00829">
    <property type="entry name" value="PKS_ER"/>
    <property type="match status" value="1"/>
</dbReference>
<dbReference type="InterPro" id="IPR011032">
    <property type="entry name" value="GroES-like_sf"/>
</dbReference>
<reference evidence="4" key="2">
    <citation type="submission" date="2023-06" db="EMBL/GenBank/DDBJ databases">
        <authorList>
            <consortium name="Lawrence Berkeley National Laboratory"/>
            <person name="Haridas S."/>
            <person name="Hensen N."/>
            <person name="Bonometti L."/>
            <person name="Westerberg I."/>
            <person name="Brannstrom I.O."/>
            <person name="Guillou S."/>
            <person name="Cros-Aarteil S."/>
            <person name="Calhoun S."/>
            <person name="Kuo A."/>
            <person name="Mondo S."/>
            <person name="Pangilinan J."/>
            <person name="Riley R."/>
            <person name="Labutti K."/>
            <person name="Andreopoulos B."/>
            <person name="Lipzen A."/>
            <person name="Chen C."/>
            <person name="Yanf M."/>
            <person name="Daum C."/>
            <person name="Ng V."/>
            <person name="Clum A."/>
            <person name="Steindorff A."/>
            <person name="Ohm R."/>
            <person name="Martin F."/>
            <person name="Silar P."/>
            <person name="Natvig D."/>
            <person name="Lalanne C."/>
            <person name="Gautier V."/>
            <person name="Ament-Velasquez S.L."/>
            <person name="Kruys A."/>
            <person name="Hutchinson M.I."/>
            <person name="Powell A.J."/>
            <person name="Barry K."/>
            <person name="Miller A.N."/>
            <person name="Grigoriev I.V."/>
            <person name="Debuchy R."/>
            <person name="Gladieux P."/>
            <person name="Thoren M.H."/>
            <person name="Johannesson H."/>
        </authorList>
    </citation>
    <scope>NUCLEOTIDE SEQUENCE</scope>
    <source>
        <strain evidence="4">CBS 118394</strain>
    </source>
</reference>
<accession>A0AAE0LYC1</accession>
<keyword evidence="5" id="KW-1185">Reference proteome</keyword>